<dbReference type="GO" id="GO:0016747">
    <property type="term" value="F:acyltransferase activity, transferring groups other than amino-acyl groups"/>
    <property type="evidence" value="ECO:0007669"/>
    <property type="project" value="InterPro"/>
</dbReference>
<keyword evidence="1" id="KW-0812">Transmembrane</keyword>
<keyword evidence="4" id="KW-1185">Reference proteome</keyword>
<protein>
    <recommendedName>
        <fullName evidence="2">N-acetyltransferase domain-containing protein</fullName>
    </recommendedName>
</protein>
<dbReference type="PANTHER" id="PTHR42791">
    <property type="entry name" value="GNAT FAMILY ACETYLTRANSFERASE"/>
    <property type="match status" value="1"/>
</dbReference>
<evidence type="ECO:0000259" key="2">
    <source>
        <dbReference type="Pfam" id="PF13673"/>
    </source>
</evidence>
<feature type="transmembrane region" description="Helical" evidence="1">
    <location>
        <begin position="111"/>
        <end position="132"/>
    </location>
</feature>
<dbReference type="Gene3D" id="3.40.630.30">
    <property type="match status" value="1"/>
</dbReference>
<dbReference type="PANTHER" id="PTHR42791:SF2">
    <property type="entry name" value="N-ACETYLTRANSFERASE DOMAIN-CONTAINING PROTEIN"/>
    <property type="match status" value="1"/>
</dbReference>
<reference evidence="3 4" key="1">
    <citation type="submission" date="2023-10" db="EMBL/GenBank/DDBJ databases">
        <title>Draft genome sequence of Xylaria bambusicola isolate GMP-LS, the root and basal stem rot pathogen of sugarcane in Indonesia.</title>
        <authorList>
            <person name="Selvaraj P."/>
            <person name="Muralishankar V."/>
            <person name="Muruganantham S."/>
            <person name="Sp S."/>
            <person name="Haryani S."/>
            <person name="Lau K.J.X."/>
            <person name="Naqvi N.I."/>
        </authorList>
    </citation>
    <scope>NUCLEOTIDE SEQUENCE [LARGE SCALE GENOMIC DNA]</scope>
    <source>
        <strain evidence="3">GMP-LS</strain>
    </source>
</reference>
<dbReference type="InterPro" id="IPR052523">
    <property type="entry name" value="Trichothecene_AcTrans"/>
</dbReference>
<proteinExistence type="predicted"/>
<organism evidence="3 4">
    <name type="scientific">Xylaria bambusicola</name>
    <dbReference type="NCBI Taxonomy" id="326684"/>
    <lineage>
        <taxon>Eukaryota</taxon>
        <taxon>Fungi</taxon>
        <taxon>Dikarya</taxon>
        <taxon>Ascomycota</taxon>
        <taxon>Pezizomycotina</taxon>
        <taxon>Sordariomycetes</taxon>
        <taxon>Xylariomycetidae</taxon>
        <taxon>Xylariales</taxon>
        <taxon>Xylariaceae</taxon>
        <taxon>Xylaria</taxon>
    </lineage>
</organism>
<keyword evidence="1" id="KW-0472">Membrane</keyword>
<keyword evidence="1" id="KW-1133">Transmembrane helix</keyword>
<comment type="caution">
    <text evidence="3">The sequence shown here is derived from an EMBL/GenBank/DDBJ whole genome shotgun (WGS) entry which is preliminary data.</text>
</comment>
<gene>
    <name evidence="3" type="ORF">RRF57_004420</name>
</gene>
<feature type="domain" description="N-acetyltransferase" evidence="2">
    <location>
        <begin position="164"/>
        <end position="222"/>
    </location>
</feature>
<dbReference type="Pfam" id="PF13673">
    <property type="entry name" value="Acetyltransf_10"/>
    <property type="match status" value="1"/>
</dbReference>
<accession>A0AAN7UAL6</accession>
<sequence length="250" mass="27591">MADRNVRHYHVVNNKEKDIVAFARWDIPKGFEAHFGEWVDSNSALGVSDVAAENNTEEPTTTTPTTALVEEIEPTVASTMVGPRGSDQELCRSFFSALSSLSKKWNAEKMLGAPMPFFFSSITAAPFSPLFLPLYPSFHFLFFFPSPSPETPYPLATANYMTATGLSLLCTSPKYHRRGAAKALLTPMLAMADTAGLQCYLEATPGGRPVYEKLGFRTVEVKEFDIGALTSGRMKGLYELSIMIREPQKL</sequence>
<dbReference type="InterPro" id="IPR016181">
    <property type="entry name" value="Acyl_CoA_acyltransferase"/>
</dbReference>
<dbReference type="InterPro" id="IPR000182">
    <property type="entry name" value="GNAT_dom"/>
</dbReference>
<evidence type="ECO:0000256" key="1">
    <source>
        <dbReference type="SAM" id="Phobius"/>
    </source>
</evidence>
<evidence type="ECO:0000313" key="3">
    <source>
        <dbReference type="EMBL" id="KAK5628705.1"/>
    </source>
</evidence>
<dbReference type="AlphaFoldDB" id="A0AAN7UAL6"/>
<dbReference type="SUPFAM" id="SSF55729">
    <property type="entry name" value="Acyl-CoA N-acyltransferases (Nat)"/>
    <property type="match status" value="1"/>
</dbReference>
<dbReference type="EMBL" id="JAWHQM010000009">
    <property type="protein sequence ID" value="KAK5628705.1"/>
    <property type="molecule type" value="Genomic_DNA"/>
</dbReference>
<evidence type="ECO:0000313" key="4">
    <source>
        <dbReference type="Proteomes" id="UP001305414"/>
    </source>
</evidence>
<dbReference type="Proteomes" id="UP001305414">
    <property type="component" value="Unassembled WGS sequence"/>
</dbReference>
<name>A0AAN7UAL6_9PEZI</name>